<evidence type="ECO:0000256" key="1">
    <source>
        <dbReference type="SAM" id="Phobius"/>
    </source>
</evidence>
<organism evidence="2 3">
    <name type="scientific">Opitutus terrae (strain DSM 11246 / JCM 15787 / PB90-1)</name>
    <dbReference type="NCBI Taxonomy" id="452637"/>
    <lineage>
        <taxon>Bacteria</taxon>
        <taxon>Pseudomonadati</taxon>
        <taxon>Verrucomicrobiota</taxon>
        <taxon>Opitutia</taxon>
        <taxon>Opitutales</taxon>
        <taxon>Opitutaceae</taxon>
        <taxon>Opitutus</taxon>
    </lineage>
</organism>
<dbReference type="EMBL" id="CP001032">
    <property type="protein sequence ID" value="ACB75084.1"/>
    <property type="molecule type" value="Genomic_DNA"/>
</dbReference>
<keyword evidence="3" id="KW-1185">Reference proteome</keyword>
<dbReference type="Proteomes" id="UP000007013">
    <property type="component" value="Chromosome"/>
</dbReference>
<dbReference type="OrthoDB" id="9806583at2"/>
<feature type="transmembrane region" description="Helical" evidence="1">
    <location>
        <begin position="88"/>
        <end position="110"/>
    </location>
</feature>
<dbReference type="STRING" id="452637.Oter_1800"/>
<reference evidence="2 3" key="1">
    <citation type="journal article" date="2011" name="J. Bacteriol.">
        <title>Genome sequence of the verrucomicrobium Opitutus terrae PB90-1, an abundant inhabitant of rice paddy soil ecosystems.</title>
        <authorList>
            <person name="van Passel M.W."/>
            <person name="Kant R."/>
            <person name="Palva A."/>
            <person name="Copeland A."/>
            <person name="Lucas S."/>
            <person name="Lapidus A."/>
            <person name="Glavina del Rio T."/>
            <person name="Pitluck S."/>
            <person name="Goltsman E."/>
            <person name="Clum A."/>
            <person name="Sun H."/>
            <person name="Schmutz J."/>
            <person name="Larimer F.W."/>
            <person name="Land M.L."/>
            <person name="Hauser L."/>
            <person name="Kyrpides N."/>
            <person name="Mikhailova N."/>
            <person name="Richardson P.P."/>
            <person name="Janssen P.H."/>
            <person name="de Vos W.M."/>
            <person name="Smidt H."/>
        </authorList>
    </citation>
    <scope>NUCLEOTIDE SEQUENCE [LARGE SCALE GENOMIC DNA]</scope>
    <source>
        <strain evidence="3">DSM 11246 / JCM 15787 / PB90-1</strain>
    </source>
</reference>
<dbReference type="eggNOG" id="COG0586">
    <property type="taxonomic scope" value="Bacteria"/>
</dbReference>
<feature type="transmembrane region" description="Helical" evidence="1">
    <location>
        <begin position="192"/>
        <end position="210"/>
    </location>
</feature>
<feature type="transmembrane region" description="Helical" evidence="1">
    <location>
        <begin position="20"/>
        <end position="44"/>
    </location>
</feature>
<keyword evidence="1" id="KW-0472">Membrane</keyword>
<evidence type="ECO:0000313" key="3">
    <source>
        <dbReference type="Proteomes" id="UP000007013"/>
    </source>
</evidence>
<name>B1ZWX3_OPITP</name>
<dbReference type="AlphaFoldDB" id="B1ZWX3"/>
<evidence type="ECO:0000313" key="2">
    <source>
        <dbReference type="EMBL" id="ACB75084.1"/>
    </source>
</evidence>
<gene>
    <name evidence="2" type="ordered locus">Oter_1800</name>
</gene>
<sequence>MPSDQELAASQSARVGVLKFTLFVLLVVALVSVPFVVFGESFAFPLLEQRQHQAGWLVLIAIALLAADAVAPVPSVLVIVFLAAKAGWLAGVIGGTVGLSAGVVCAAWFGRAAVGRIAPKFFPEAELARLRDALHRQLGLTLACLRSVPVLAETSVMVAASVGVSRRRIFWATLLPNFAISAIYSLAADDSFSTAVLAFFATVVPSYALWRWVGRRA</sequence>
<accession>B1ZWX3</accession>
<feature type="transmembrane region" description="Helical" evidence="1">
    <location>
        <begin position="169"/>
        <end position="186"/>
    </location>
</feature>
<dbReference type="RefSeq" id="WP_012374621.1">
    <property type="nucleotide sequence ID" value="NC_010571.1"/>
</dbReference>
<dbReference type="KEGG" id="ote:Oter_1800"/>
<feature type="transmembrane region" description="Helical" evidence="1">
    <location>
        <begin position="56"/>
        <end position="82"/>
    </location>
</feature>
<keyword evidence="1" id="KW-0812">Transmembrane</keyword>
<protein>
    <submittedName>
        <fullName evidence="2">SNARE associated Golgi protein</fullName>
    </submittedName>
</protein>
<keyword evidence="1" id="KW-1133">Transmembrane helix</keyword>
<dbReference type="HOGENOM" id="CLU_1271233_0_0_0"/>
<proteinExistence type="predicted"/>